<feature type="compositionally biased region" description="Acidic residues" evidence="1">
    <location>
        <begin position="199"/>
        <end position="217"/>
    </location>
</feature>
<reference evidence="2 4" key="3">
    <citation type="journal article" date="2015" name="BMC Genomics">
        <title>Sex and parasites: genomic and transcriptomic analysis of Microbotryum lychnidis-dioicae, the biotrophic and plant-castrating anther smut fungus.</title>
        <authorList>
            <person name="Perlin M.H."/>
            <person name="Amselem J."/>
            <person name="Fontanillas E."/>
            <person name="Toh S.S."/>
            <person name="Chen Z."/>
            <person name="Goldberg J."/>
            <person name="Duplessis S."/>
            <person name="Henrissat B."/>
            <person name="Young S."/>
            <person name="Zeng Q."/>
            <person name="Aguileta G."/>
            <person name="Petit E."/>
            <person name="Badouin H."/>
            <person name="Andrews J."/>
            <person name="Razeeq D."/>
            <person name="Gabaldon T."/>
            <person name="Quesneville H."/>
            <person name="Giraud T."/>
            <person name="Hood M.E."/>
            <person name="Schultz D.J."/>
            <person name="Cuomo C.A."/>
        </authorList>
    </citation>
    <scope>NUCLEOTIDE SEQUENCE [LARGE SCALE GENOMIC DNA]</scope>
    <source>
        <strain evidence="2">P1A1 Lamole</strain>
        <strain evidence="4">p1A1 Lamole</strain>
    </source>
</reference>
<reference evidence="4" key="1">
    <citation type="submission" date="2010-11" db="EMBL/GenBank/DDBJ databases">
        <title>The genome sequence of Microbotryum violaceum strain p1A1 Lamole.</title>
        <authorList>
            <person name="Cuomo C."/>
            <person name="Perlin M."/>
            <person name="Young S.K."/>
            <person name="Zeng Q."/>
            <person name="Gargeya S."/>
            <person name="Alvarado L."/>
            <person name="Berlin A."/>
            <person name="Chapman S.B."/>
            <person name="Chen Z."/>
            <person name="Freedman E."/>
            <person name="Gellesch M."/>
            <person name="Goldberg J."/>
            <person name="Griggs A."/>
            <person name="Gujja S."/>
            <person name="Heilman E."/>
            <person name="Heiman D."/>
            <person name="Howarth C."/>
            <person name="Mehta T."/>
            <person name="Neiman D."/>
            <person name="Pearson M."/>
            <person name="Roberts A."/>
            <person name="Saif S."/>
            <person name="Shea T."/>
            <person name="Shenoy N."/>
            <person name="Sisk P."/>
            <person name="Stolte C."/>
            <person name="Sykes S."/>
            <person name="White J."/>
            <person name="Yandava C."/>
            <person name="Haas B."/>
            <person name="Nusbaum C."/>
            <person name="Birren B."/>
        </authorList>
    </citation>
    <scope>NUCLEOTIDE SEQUENCE [LARGE SCALE GENOMIC DNA]</scope>
    <source>
        <strain evidence="4">p1A1 Lamole</strain>
    </source>
</reference>
<dbReference type="HOGENOM" id="CLU_683691_0_0_1"/>
<dbReference type="InParanoid" id="U5GZD4"/>
<evidence type="ECO:0000313" key="3">
    <source>
        <dbReference type="EnsemblFungi" id="MVLG_00538T0"/>
    </source>
</evidence>
<name>U5GZD4_USTV1</name>
<feature type="region of interest" description="Disordered" evidence="1">
    <location>
        <begin position="167"/>
        <end position="224"/>
    </location>
</feature>
<dbReference type="EnsemblFungi" id="MVLG_00538T0">
    <property type="protein sequence ID" value="MVLG_00538T0"/>
    <property type="gene ID" value="MVLG_00538"/>
</dbReference>
<organism evidence="2">
    <name type="scientific">Microbotryum lychnidis-dioicae (strain p1A1 Lamole / MvSl-1064)</name>
    <name type="common">Anther smut fungus</name>
    <dbReference type="NCBI Taxonomy" id="683840"/>
    <lineage>
        <taxon>Eukaryota</taxon>
        <taxon>Fungi</taxon>
        <taxon>Dikarya</taxon>
        <taxon>Basidiomycota</taxon>
        <taxon>Pucciniomycotina</taxon>
        <taxon>Microbotryomycetes</taxon>
        <taxon>Microbotryales</taxon>
        <taxon>Microbotryaceae</taxon>
        <taxon>Microbotryum</taxon>
    </lineage>
</organism>
<gene>
    <name evidence="2" type="ORF">MVLG_00538</name>
</gene>
<feature type="region of interest" description="Disordered" evidence="1">
    <location>
        <begin position="83"/>
        <end position="140"/>
    </location>
</feature>
<proteinExistence type="predicted"/>
<dbReference type="OrthoDB" id="2536091at2759"/>
<evidence type="ECO:0000256" key="1">
    <source>
        <dbReference type="SAM" id="MobiDB-lite"/>
    </source>
</evidence>
<evidence type="ECO:0000313" key="4">
    <source>
        <dbReference type="Proteomes" id="UP000017200"/>
    </source>
</evidence>
<dbReference type="EMBL" id="GL541645">
    <property type="protein sequence ID" value="KDE09216.1"/>
    <property type="molecule type" value="Genomic_DNA"/>
</dbReference>
<dbReference type="EMBL" id="AEIJ01000045">
    <property type="status" value="NOT_ANNOTATED_CDS"/>
    <property type="molecule type" value="Genomic_DNA"/>
</dbReference>
<sequence length="403" mass="44550">MLRDLELCMIDPRRLEDDQLIALHGTELPAHPNRTPQYTCRAQCPRRSPMTRTKALIHFRTDRHWTYWQGHVRMEAKVGRINKVHSESKSRPALKGQEPKTGSRAGIVKGSISKRSKASTSTAPGDDLGHGQGRRASLSVVCDTSSPYNASDASYDQGIISSPLAEARPSLRDPTGTAFTIPNPNLAARRPPCPPASSIDDEDDEKEDECEGSDLDEGPTPPKTLAATEAYRHWAVVLGLGSHSFPLDSWVGPPRSASGGHELFQSWGWNVEELDAVKERRRRKKKGESTLAVGPKRPLEVIPEGHTIGEGDRAFKRSQGRFKKRSNNRNTALSPSNRRSLQATPERRASRRGPNASESGYESNLENEDYTRTPIPAHLNSKLQISPEVVHGALMGLLMMSKR</sequence>
<keyword evidence="4" id="KW-1185">Reference proteome</keyword>
<feature type="compositionally biased region" description="Polar residues" evidence="1">
    <location>
        <begin position="328"/>
        <end position="343"/>
    </location>
</feature>
<dbReference type="Proteomes" id="UP000017200">
    <property type="component" value="Unassembled WGS sequence"/>
</dbReference>
<dbReference type="AlphaFoldDB" id="U5GZD4"/>
<reference evidence="3" key="4">
    <citation type="submission" date="2015-06" db="UniProtKB">
        <authorList>
            <consortium name="EnsemblFungi"/>
        </authorList>
    </citation>
    <scope>IDENTIFICATION</scope>
</reference>
<feature type="region of interest" description="Disordered" evidence="1">
    <location>
        <begin position="279"/>
        <end position="368"/>
    </location>
</feature>
<protein>
    <submittedName>
        <fullName evidence="2 3">Uncharacterized protein</fullName>
    </submittedName>
</protein>
<reference evidence="2" key="2">
    <citation type="submission" date="2010-11" db="EMBL/GenBank/DDBJ databases">
        <authorList>
            <consortium name="The Broad Institute Genome Sequencing Platform"/>
            <person name="Earl A."/>
            <person name="Ward D."/>
            <person name="Feldgarden M."/>
            <person name="Gevers D."/>
            <person name="Butler R."/>
            <person name="Young S.K."/>
            <person name="Zeng Q."/>
            <person name="Gargeya S."/>
            <person name="Fitzgerald M."/>
            <person name="Haas B."/>
            <person name="Abouelleil A."/>
            <person name="Alvarado L."/>
            <person name="Arachchi H.M."/>
            <person name="Berlin A."/>
            <person name="Brown A."/>
            <person name="Chapman S.B."/>
            <person name="Chen Z."/>
            <person name="Dunbar C."/>
            <person name="Freedman E."/>
            <person name="Gearin G."/>
            <person name="Gellesch M."/>
            <person name="Goldberg J."/>
            <person name="Griggs A."/>
            <person name="Gujja S."/>
            <person name="Heilman E."/>
            <person name="Heiman D."/>
            <person name="Howarth C."/>
            <person name="Larson L."/>
            <person name="Lui A."/>
            <person name="MacDonald P.J.P."/>
            <person name="Mehta T."/>
            <person name="Montmayeur A."/>
            <person name="Murphy C."/>
            <person name="Neiman D."/>
            <person name="Pearson M."/>
            <person name="Priest M."/>
            <person name="Roberts A."/>
            <person name="Saif S."/>
            <person name="Shea T."/>
            <person name="Shenoy N."/>
            <person name="Sisk P."/>
            <person name="Stolte C."/>
            <person name="Sykes S."/>
            <person name="White J."/>
            <person name="Yandava C."/>
            <person name="Wortman J."/>
            <person name="Nusbaum C."/>
            <person name="Birren B."/>
        </authorList>
    </citation>
    <scope>NUCLEOTIDE SEQUENCE</scope>
    <source>
        <strain evidence="2">P1A1 Lamole</strain>
    </source>
</reference>
<accession>U5GZD4</accession>
<evidence type="ECO:0000313" key="2">
    <source>
        <dbReference type="EMBL" id="KDE09216.1"/>
    </source>
</evidence>
<feature type="compositionally biased region" description="Basic residues" evidence="1">
    <location>
        <begin position="316"/>
        <end position="327"/>
    </location>
</feature>